<proteinExistence type="predicted"/>
<accession>A0A7M2Y8L9</accession>
<dbReference type="KEGG" id="kfa:Q73A0000_08985"/>
<feature type="chain" id="PRO_5032417907" evidence="1">
    <location>
        <begin position="19"/>
        <end position="218"/>
    </location>
</feature>
<gene>
    <name evidence="3" type="ORF">Q73A0000_08985</name>
</gene>
<sequence length="218" mass="23452">MKKIAVGLMMVVMQYSFAQVTRNVGEFSSLKVYDKINVELILSNENKFEAETDDVETVNKNGELKIRMAPARMLQSTPPSVKLYYQSLNNLQASQGSSINSSGNVKAKMLSLTANEGSKINVGINTGKLNIKTNSGGEIKVSGKADNQDIIVNSGGKFYGQKLDAQSATVTANAGGIAEVFATEWVNATTRAGGIIDVYGNPDDRKFKNVIGGKITFK</sequence>
<feature type="domain" description="Putative auto-transporter adhesin head GIN" evidence="2">
    <location>
        <begin position="26"/>
        <end position="202"/>
    </location>
</feature>
<evidence type="ECO:0000256" key="1">
    <source>
        <dbReference type="SAM" id="SignalP"/>
    </source>
</evidence>
<dbReference type="AlphaFoldDB" id="A0A7M2Y8L9"/>
<feature type="signal peptide" evidence="1">
    <location>
        <begin position="1"/>
        <end position="18"/>
    </location>
</feature>
<dbReference type="RefSeq" id="WP_193810657.1">
    <property type="nucleotide sequence ID" value="NZ_CP040442.1"/>
</dbReference>
<evidence type="ECO:0000313" key="3">
    <source>
        <dbReference type="EMBL" id="QOW10491.1"/>
    </source>
</evidence>
<dbReference type="Proteomes" id="UP000594195">
    <property type="component" value="Chromosome"/>
</dbReference>
<dbReference type="EMBL" id="CP040442">
    <property type="protein sequence ID" value="QOW10491.1"/>
    <property type="molecule type" value="Genomic_DNA"/>
</dbReference>
<evidence type="ECO:0000259" key="2">
    <source>
        <dbReference type="Pfam" id="PF10988"/>
    </source>
</evidence>
<dbReference type="Pfam" id="PF10988">
    <property type="entry name" value="DUF2807"/>
    <property type="match status" value="1"/>
</dbReference>
<evidence type="ECO:0000313" key="4">
    <source>
        <dbReference type="Proteomes" id="UP000594195"/>
    </source>
</evidence>
<reference evidence="3 4" key="1">
    <citation type="submission" date="2019-05" db="EMBL/GenBank/DDBJ databases">
        <title>Chryseobacterium sp. isolated from King George Island, maritime Antarctica.</title>
        <authorList>
            <person name="Peng X."/>
        </authorList>
    </citation>
    <scope>NUCLEOTIDE SEQUENCE [LARGE SCALE GENOMIC DNA]</scope>
    <source>
        <strain evidence="3 4">7-3A</strain>
    </source>
</reference>
<dbReference type="Gene3D" id="2.160.20.120">
    <property type="match status" value="1"/>
</dbReference>
<dbReference type="InterPro" id="IPR021255">
    <property type="entry name" value="DUF2807"/>
</dbReference>
<protein>
    <submittedName>
        <fullName evidence="3">DUF2807 domain-containing protein</fullName>
    </submittedName>
</protein>
<name>A0A7M2Y8L9_9FLAO</name>
<organism evidence="3 4">
    <name type="scientific">Kaistella flava</name>
    <name type="common">ex Peng et al. 2021</name>
    <dbReference type="NCBI Taxonomy" id="2038776"/>
    <lineage>
        <taxon>Bacteria</taxon>
        <taxon>Pseudomonadati</taxon>
        <taxon>Bacteroidota</taxon>
        <taxon>Flavobacteriia</taxon>
        <taxon>Flavobacteriales</taxon>
        <taxon>Weeksellaceae</taxon>
        <taxon>Chryseobacterium group</taxon>
        <taxon>Kaistella</taxon>
    </lineage>
</organism>
<keyword evidence="4" id="KW-1185">Reference proteome</keyword>
<keyword evidence="1" id="KW-0732">Signal</keyword>